<gene>
    <name evidence="2" type="ORF">TSARBOMBA_50</name>
</gene>
<feature type="domain" description="HTH cro/C1-type" evidence="1">
    <location>
        <begin position="16"/>
        <end position="70"/>
    </location>
</feature>
<dbReference type="Proteomes" id="UP000204602">
    <property type="component" value="Segment"/>
</dbReference>
<evidence type="ECO:0000313" key="3">
    <source>
        <dbReference type="Proteomes" id="UP000204602"/>
    </source>
</evidence>
<dbReference type="GO" id="GO:0003677">
    <property type="term" value="F:DNA binding"/>
    <property type="evidence" value="ECO:0007669"/>
    <property type="project" value="InterPro"/>
</dbReference>
<dbReference type="RefSeq" id="YP_009206885.1">
    <property type="nucleotide sequence ID" value="NC_028890.1"/>
</dbReference>
<dbReference type="GeneID" id="26633376"/>
<proteinExistence type="predicted"/>
<dbReference type="OrthoDB" id="21470at10239"/>
<dbReference type="InterPro" id="IPR010982">
    <property type="entry name" value="Lambda_DNA-bd_dom_sf"/>
</dbReference>
<dbReference type="Gene3D" id="1.10.260.40">
    <property type="entry name" value="lambda repressor-like DNA-binding domains"/>
    <property type="match status" value="1"/>
</dbReference>
<dbReference type="InterPro" id="IPR001387">
    <property type="entry name" value="Cro/C1-type_HTH"/>
</dbReference>
<dbReference type="Pfam" id="PF01381">
    <property type="entry name" value="HTH_3"/>
    <property type="match status" value="1"/>
</dbReference>
<dbReference type="EMBL" id="KT224359">
    <property type="protein sequence ID" value="ALA13166.1"/>
    <property type="molecule type" value="Genomic_DNA"/>
</dbReference>
<organism evidence="2 3">
    <name type="scientific">Bacillus phage TsarBomba</name>
    <dbReference type="NCBI Taxonomy" id="1690456"/>
    <lineage>
        <taxon>Viruses</taxon>
        <taxon>Duplodnaviria</taxon>
        <taxon>Heunggongvirae</taxon>
        <taxon>Uroviricota</taxon>
        <taxon>Caudoviricetes</taxon>
        <taxon>Herelleviridae</taxon>
        <taxon>Bastillevirinae</taxon>
        <taxon>Tsarbombavirus</taxon>
        <taxon>Tsarbombavirus tsarbomba</taxon>
    </lineage>
</organism>
<dbReference type="PROSITE" id="PS50943">
    <property type="entry name" value="HTH_CROC1"/>
    <property type="match status" value="1"/>
</dbReference>
<dbReference type="CDD" id="cd00093">
    <property type="entry name" value="HTH_XRE"/>
    <property type="match status" value="1"/>
</dbReference>
<name>A0A0K2D0N9_9CAUD</name>
<keyword evidence="3" id="KW-1185">Reference proteome</keyword>
<dbReference type="KEGG" id="vg:26633376"/>
<sequence>MTNKKAAKSTATPKRMKKYRMDKGLTIYDLAKRLGVDHSSICNWENGQKYPRRGNLMALEDVLEASYRELFEDLTPEEIVEIDDRRYKRGQA</sequence>
<accession>A0A0K2D0N9</accession>
<dbReference type="SUPFAM" id="SSF47413">
    <property type="entry name" value="lambda repressor-like DNA-binding domains"/>
    <property type="match status" value="1"/>
</dbReference>
<dbReference type="SMART" id="SM00530">
    <property type="entry name" value="HTH_XRE"/>
    <property type="match status" value="1"/>
</dbReference>
<protein>
    <submittedName>
        <fullName evidence="2">HTH binding domain protein</fullName>
    </submittedName>
</protein>
<evidence type="ECO:0000259" key="1">
    <source>
        <dbReference type="PROSITE" id="PS50943"/>
    </source>
</evidence>
<reference evidence="2 3" key="1">
    <citation type="journal article" date="2015" name="Genome Announc.">
        <title>Complete Genome Sequence of Bacillus cereus Group Phage TsarBomba.</title>
        <authorList>
            <person name="Erill I."/>
            <person name="Caruso S.M."/>
        </authorList>
    </citation>
    <scope>NUCLEOTIDE SEQUENCE [LARGE SCALE GENOMIC DNA]</scope>
</reference>
<evidence type="ECO:0000313" key="2">
    <source>
        <dbReference type="EMBL" id="ALA13166.1"/>
    </source>
</evidence>